<organism evidence="1 2">
    <name type="scientific">Tetterwort vein chlorosis virus</name>
    <dbReference type="NCBI Taxonomy" id="1712389"/>
    <lineage>
        <taxon>Viruses</taxon>
        <taxon>Riboviria</taxon>
        <taxon>Orthornavirae</taxon>
        <taxon>Kitrinoviricota</taxon>
        <taxon>Alsuviricetes</taxon>
        <taxon>Martellivirales</taxon>
        <taxon>Closteroviridae</taxon>
        <taxon>Crinivirus</taxon>
        <taxon>Crinivirus chelidonii</taxon>
    </lineage>
</organism>
<accession>A0A0M4LXI5</accession>
<dbReference type="GeneID" id="37619181"/>
<reference evidence="1 2" key="1">
    <citation type="submission" date="2015-03" db="EMBL/GenBank/DDBJ databases">
        <title>Nucleotide sequence and genome organization of Tetterwort vein chlorosis virus, a new member of the genus Crinivirus.</title>
        <authorList>
            <person name="Zhao F."/>
            <person name="Yoo R.H."/>
            <person name="Lim S."/>
            <person name="Igori D."/>
            <person name="Lee S.H."/>
            <person name="Moon J.S."/>
        </authorList>
    </citation>
    <scope>NUCLEOTIDE SEQUENCE [LARGE SCALE GENOMIC DNA]</scope>
    <source>
        <strain evidence="1">Yesan</strain>
    </source>
</reference>
<keyword evidence="2" id="KW-1185">Reference proteome</keyword>
<dbReference type="EMBL" id="KR002687">
    <property type="protein sequence ID" value="ALE18217.1"/>
    <property type="molecule type" value="Genomic_RNA"/>
</dbReference>
<protein>
    <submittedName>
        <fullName evidence="1">9.5-kDa protein</fullName>
    </submittedName>
</protein>
<dbReference type="KEGG" id="vg:37619181"/>
<name>A0A0M4LXI5_9CLOS</name>
<dbReference type="Proteomes" id="UP000234780">
    <property type="component" value="Genome"/>
</dbReference>
<sequence length="77" mass="9497">MLTMYRTHVIHLFPHGRIWFHEKSIPKQKQNKKQKTKTKQNISRRLYLKLNKFTVVFAHTFRARCLCAMFRHVSRER</sequence>
<evidence type="ECO:0000313" key="1">
    <source>
        <dbReference type="EMBL" id="ALE18217.1"/>
    </source>
</evidence>
<proteinExistence type="predicted"/>
<dbReference type="RefSeq" id="YP_009507964.1">
    <property type="nucleotide sequence ID" value="NC_038789.1"/>
</dbReference>
<evidence type="ECO:0000313" key="2">
    <source>
        <dbReference type="Proteomes" id="UP000234780"/>
    </source>
</evidence>